<sequence length="135" mass="16173">LEILSKEGEKNMREILLNTFEMNLDQNIDDIYINKSKNLYLPRFFSDFEYDYIYLTSYFLSSDLLSESSTLVLFERFLLAKSKAGNIRLKICHNRVYKKSKKLLKWGYRILDLLDVVVKLMNLLENEKLFLLERI</sequence>
<keyword evidence="2" id="KW-1185">Reference proteome</keyword>
<dbReference type="OrthoDB" id="2197421at2759"/>
<dbReference type="VEuPathDB" id="MicrosporidiaDB:H312_03130"/>
<proteinExistence type="predicted"/>
<reference evidence="1 2" key="2">
    <citation type="submission" date="2014-03" db="EMBL/GenBank/DDBJ databases">
        <title>The Genome Sequence of Anncaliia algerae insect isolate PRA339.</title>
        <authorList>
            <consortium name="The Broad Institute Genome Sequencing Platform"/>
            <consortium name="The Broad Institute Genome Sequencing Center for Infectious Disease"/>
            <person name="Cuomo C."/>
            <person name="Becnel J."/>
            <person name="Sanscrainte N."/>
            <person name="Walker B."/>
            <person name="Young S.K."/>
            <person name="Zeng Q."/>
            <person name="Gargeya S."/>
            <person name="Fitzgerald M."/>
            <person name="Haas B."/>
            <person name="Abouelleil A."/>
            <person name="Alvarado L."/>
            <person name="Arachchi H.M."/>
            <person name="Berlin A.M."/>
            <person name="Chapman S.B."/>
            <person name="Dewar J."/>
            <person name="Goldberg J."/>
            <person name="Griggs A."/>
            <person name="Gujja S."/>
            <person name="Hansen M."/>
            <person name="Howarth C."/>
            <person name="Imamovic A."/>
            <person name="Larimer J."/>
            <person name="McCowan C."/>
            <person name="Murphy C."/>
            <person name="Neiman D."/>
            <person name="Pearson M."/>
            <person name="Priest M."/>
            <person name="Roberts A."/>
            <person name="Saif S."/>
            <person name="Shea T."/>
            <person name="Sisk P."/>
            <person name="Sykes S."/>
            <person name="Wortman J."/>
            <person name="Nusbaum C."/>
            <person name="Birren B."/>
        </authorList>
    </citation>
    <scope>NUCLEOTIDE SEQUENCE [LARGE SCALE GENOMIC DNA]</scope>
    <source>
        <strain evidence="1 2">PRA339</strain>
    </source>
</reference>
<organism evidence="1 2">
    <name type="scientific">Anncaliia algerae PRA339</name>
    <dbReference type="NCBI Taxonomy" id="1288291"/>
    <lineage>
        <taxon>Eukaryota</taxon>
        <taxon>Fungi</taxon>
        <taxon>Fungi incertae sedis</taxon>
        <taxon>Microsporidia</taxon>
        <taxon>Tubulinosematoidea</taxon>
        <taxon>Tubulinosematidae</taxon>
        <taxon>Anncaliia</taxon>
    </lineage>
</organism>
<feature type="non-terminal residue" evidence="1">
    <location>
        <position position="1"/>
    </location>
</feature>
<gene>
    <name evidence="1" type="ORF">H312_03130</name>
</gene>
<name>A0A059EXM1_9MICR</name>
<dbReference type="Proteomes" id="UP000030655">
    <property type="component" value="Unassembled WGS sequence"/>
</dbReference>
<protein>
    <submittedName>
        <fullName evidence="1">Uncharacterized protein</fullName>
    </submittedName>
</protein>
<dbReference type="HOGENOM" id="CLU_1890662_0_0_1"/>
<dbReference type="AlphaFoldDB" id="A0A059EXM1"/>
<dbReference type="EMBL" id="KK365270">
    <property type="protein sequence ID" value="KCZ79471.1"/>
    <property type="molecule type" value="Genomic_DNA"/>
</dbReference>
<evidence type="ECO:0000313" key="2">
    <source>
        <dbReference type="Proteomes" id="UP000030655"/>
    </source>
</evidence>
<reference evidence="2" key="1">
    <citation type="submission" date="2013-02" db="EMBL/GenBank/DDBJ databases">
        <authorList>
            <consortium name="The Broad Institute Genome Sequencing Platform"/>
            <person name="Cuomo C."/>
            <person name="Becnel J."/>
            <person name="Sanscrainte N."/>
            <person name="Walker B."/>
            <person name="Young S.K."/>
            <person name="Zeng Q."/>
            <person name="Gargeya S."/>
            <person name="Fitzgerald M."/>
            <person name="Haas B."/>
            <person name="Abouelleil A."/>
            <person name="Alvarado L."/>
            <person name="Arachchi H.M."/>
            <person name="Berlin A.M."/>
            <person name="Chapman S.B."/>
            <person name="Dewar J."/>
            <person name="Goldberg J."/>
            <person name="Griggs A."/>
            <person name="Gujja S."/>
            <person name="Hansen M."/>
            <person name="Howarth C."/>
            <person name="Imamovic A."/>
            <person name="Larimer J."/>
            <person name="McCowan C."/>
            <person name="Murphy C."/>
            <person name="Neiman D."/>
            <person name="Pearson M."/>
            <person name="Priest M."/>
            <person name="Roberts A."/>
            <person name="Saif S."/>
            <person name="Shea T."/>
            <person name="Sisk P."/>
            <person name="Sykes S."/>
            <person name="Wortman J."/>
            <person name="Nusbaum C."/>
            <person name="Birren B."/>
        </authorList>
    </citation>
    <scope>NUCLEOTIDE SEQUENCE [LARGE SCALE GENOMIC DNA]</scope>
    <source>
        <strain evidence="2">PRA339</strain>
    </source>
</reference>
<accession>A0A059EXM1</accession>
<evidence type="ECO:0000313" key="1">
    <source>
        <dbReference type="EMBL" id="KCZ79471.1"/>
    </source>
</evidence>